<dbReference type="InterPro" id="IPR015422">
    <property type="entry name" value="PyrdxlP-dep_Trfase_small"/>
</dbReference>
<dbReference type="InterPro" id="IPR054542">
    <property type="entry name" value="Cys_met_metab_PP"/>
</dbReference>
<dbReference type="GO" id="GO:0019346">
    <property type="term" value="P:transsulfuration"/>
    <property type="evidence" value="ECO:0007669"/>
    <property type="project" value="InterPro"/>
</dbReference>
<accession>A0A1M6V6I4</accession>
<keyword evidence="7" id="KW-1185">Reference proteome</keyword>
<reference evidence="7" key="1">
    <citation type="submission" date="2016-11" db="EMBL/GenBank/DDBJ databases">
        <authorList>
            <person name="Varghese N."/>
            <person name="Submissions S."/>
        </authorList>
    </citation>
    <scope>NUCLEOTIDE SEQUENCE [LARGE SCALE GENOMIC DNA]</scope>
    <source>
        <strain evidence="7">USBA-503</strain>
    </source>
</reference>
<evidence type="ECO:0000313" key="7">
    <source>
        <dbReference type="Proteomes" id="UP000184016"/>
    </source>
</evidence>
<dbReference type="GO" id="GO:0016846">
    <property type="term" value="F:carbon-sulfur lyase activity"/>
    <property type="evidence" value="ECO:0007669"/>
    <property type="project" value="TreeGrafter"/>
</dbReference>
<dbReference type="InterPro" id="IPR015424">
    <property type="entry name" value="PyrdxlP-dep_Trfase"/>
</dbReference>
<feature type="modified residue" description="N6-(pyridoxal phosphate)lysine" evidence="4">
    <location>
        <position position="195"/>
    </location>
</feature>
<proteinExistence type="inferred from homology"/>
<dbReference type="PIRSF" id="PIRSF001434">
    <property type="entry name" value="CGS"/>
    <property type="match status" value="1"/>
</dbReference>
<dbReference type="EMBL" id="FRAF01000022">
    <property type="protein sequence ID" value="SHK77014.1"/>
    <property type="molecule type" value="Genomic_DNA"/>
</dbReference>
<evidence type="ECO:0000256" key="1">
    <source>
        <dbReference type="ARBA" id="ARBA00001933"/>
    </source>
</evidence>
<evidence type="ECO:0000256" key="2">
    <source>
        <dbReference type="ARBA" id="ARBA00009077"/>
    </source>
</evidence>
<comment type="similarity">
    <text evidence="2 5">Belongs to the trans-sulfuration enzymes family.</text>
</comment>
<dbReference type="CDD" id="cd00614">
    <property type="entry name" value="CGS_like"/>
    <property type="match status" value="1"/>
</dbReference>
<dbReference type="PANTHER" id="PTHR11808:SF90">
    <property type="entry name" value="CYSTATHIONINE GAMMA-SYNTHASE"/>
    <property type="match status" value="1"/>
</dbReference>
<evidence type="ECO:0000256" key="4">
    <source>
        <dbReference type="PIRSR" id="PIRSR001434-2"/>
    </source>
</evidence>
<dbReference type="Proteomes" id="UP000184016">
    <property type="component" value="Unassembled WGS sequence"/>
</dbReference>
<dbReference type="PROSITE" id="PS00868">
    <property type="entry name" value="CYS_MET_METAB_PP"/>
    <property type="match status" value="1"/>
</dbReference>
<evidence type="ECO:0000313" key="6">
    <source>
        <dbReference type="EMBL" id="SHK77014.1"/>
    </source>
</evidence>
<dbReference type="GO" id="GO:0005737">
    <property type="term" value="C:cytoplasm"/>
    <property type="evidence" value="ECO:0007669"/>
    <property type="project" value="TreeGrafter"/>
</dbReference>
<dbReference type="GO" id="GO:0030170">
    <property type="term" value="F:pyridoxal phosphate binding"/>
    <property type="evidence" value="ECO:0007669"/>
    <property type="project" value="InterPro"/>
</dbReference>
<dbReference type="PANTHER" id="PTHR11808">
    <property type="entry name" value="TRANS-SULFURATION ENZYME FAMILY MEMBER"/>
    <property type="match status" value="1"/>
</dbReference>
<dbReference type="RefSeq" id="WP_072874824.1">
    <property type="nucleotide sequence ID" value="NZ_FRAF01000022.1"/>
</dbReference>
<dbReference type="STRING" id="1830138.SAMN05443507_12218"/>
<dbReference type="SUPFAM" id="SSF53383">
    <property type="entry name" value="PLP-dependent transferases"/>
    <property type="match status" value="1"/>
</dbReference>
<organism evidence="6 7">
    <name type="scientific">Alicyclobacillus tolerans</name>
    <dbReference type="NCBI Taxonomy" id="90970"/>
    <lineage>
        <taxon>Bacteria</taxon>
        <taxon>Bacillati</taxon>
        <taxon>Bacillota</taxon>
        <taxon>Bacilli</taxon>
        <taxon>Bacillales</taxon>
        <taxon>Alicyclobacillaceae</taxon>
        <taxon>Alicyclobacillus</taxon>
    </lineage>
</organism>
<dbReference type="FunFam" id="3.90.1150.10:FF:000070">
    <property type="entry name" value="Putative cystathionine gamma-synthase"/>
    <property type="match status" value="1"/>
</dbReference>
<name>A0A1M6V6I4_9BACL</name>
<dbReference type="Gene3D" id="3.90.1150.10">
    <property type="entry name" value="Aspartate Aminotransferase, domain 1"/>
    <property type="match status" value="1"/>
</dbReference>
<evidence type="ECO:0000256" key="5">
    <source>
        <dbReference type="RuleBase" id="RU362118"/>
    </source>
</evidence>
<dbReference type="InterPro" id="IPR015421">
    <property type="entry name" value="PyrdxlP-dep_Trfase_major"/>
</dbReference>
<dbReference type="InterPro" id="IPR000277">
    <property type="entry name" value="Cys/Met-Metab_PyrdxlP-dep_enz"/>
</dbReference>
<evidence type="ECO:0000256" key="3">
    <source>
        <dbReference type="ARBA" id="ARBA00022898"/>
    </source>
</evidence>
<comment type="cofactor">
    <cofactor evidence="1 5">
        <name>pyridoxal 5'-phosphate</name>
        <dbReference type="ChEBI" id="CHEBI:597326"/>
    </cofactor>
</comment>
<gene>
    <name evidence="6" type="ORF">SAMN05443507_12218</name>
</gene>
<dbReference type="Pfam" id="PF01053">
    <property type="entry name" value="Cys_Met_Meta_PP"/>
    <property type="match status" value="1"/>
</dbReference>
<dbReference type="AlphaFoldDB" id="A0A1M6V6I4"/>
<dbReference type="OrthoDB" id="9803887at2"/>
<protein>
    <submittedName>
        <fullName evidence="6">Cystathionine gamma-synthase</fullName>
    </submittedName>
</protein>
<keyword evidence="3 4" id="KW-0663">Pyridoxal phosphate</keyword>
<dbReference type="FunFam" id="3.40.640.10:FF:000009">
    <property type="entry name" value="Cystathionine gamma-synthase homolog"/>
    <property type="match status" value="1"/>
</dbReference>
<sequence>MNLDTLLAQLGNRQDPVTGSVSAPVYRATTYAHPALGQSTGFDYTRTGNPTRTILERAIADLEGGARGFAFSSGMAAVHAVMQLFSPGDHLIFSNDLYGGTYRLVEKFLRKVGIEASYVDTSNLEEVQTAIQSQTRGLFVETPTNPTLKVADLQALGDLCKTHQLLYIVDNTFMTPYLQRPMQYGADIVVHSATKFLGGHNDVLAGLVVTKTEELGNDLYFIQNSIGSTLGPDDSWLLLRGMKTLALRMERHSKTASVLAQYLSGHPLIARVYYPGLELHPGYAVQKKQSSDFGGMLSFEVIHESMVPVILKQVRLITFAESLGGTETLITYPAVQTHADIPEKIREACGVTQRLLRLSVGLENAVDLQMDLENALTEAAQITSS</sequence>
<dbReference type="Gene3D" id="3.40.640.10">
    <property type="entry name" value="Type I PLP-dependent aspartate aminotransferase-like (Major domain)"/>
    <property type="match status" value="1"/>
</dbReference>